<dbReference type="PATRIC" id="fig|106634.4.peg.1357"/>
<evidence type="ECO:0000313" key="2">
    <source>
        <dbReference type="Proteomes" id="UP000064201"/>
    </source>
</evidence>
<dbReference type="AlphaFoldDB" id="A0A0G3G866"/>
<organism evidence="1 2">
    <name type="scientific">Thioalkalivibrio versutus</name>
    <dbReference type="NCBI Taxonomy" id="106634"/>
    <lineage>
        <taxon>Bacteria</taxon>
        <taxon>Pseudomonadati</taxon>
        <taxon>Pseudomonadota</taxon>
        <taxon>Gammaproteobacteria</taxon>
        <taxon>Chromatiales</taxon>
        <taxon>Ectothiorhodospiraceae</taxon>
        <taxon>Thioalkalivibrio</taxon>
    </lineage>
</organism>
<evidence type="ECO:0000313" key="1">
    <source>
        <dbReference type="EMBL" id="AKJ95056.1"/>
    </source>
</evidence>
<reference evidence="1 2" key="1">
    <citation type="submission" date="2015-04" db="EMBL/GenBank/DDBJ databases">
        <title>Complete Sequence for the Genome of the Thioalkalivibrio versutus D301.</title>
        <authorList>
            <person name="Mu T."/>
            <person name="Zhou J."/>
            <person name="Xu X."/>
        </authorList>
    </citation>
    <scope>NUCLEOTIDE SEQUENCE [LARGE SCALE GENOMIC DNA]</scope>
    <source>
        <strain evidence="1 2">D301</strain>
    </source>
</reference>
<name>A0A0G3G866_9GAMM</name>
<accession>A0A0G3G866</accession>
<gene>
    <name evidence="1" type="ORF">TVD_06635</name>
</gene>
<sequence>MPNHEASPHRCQAATTRGSRCQNTGSQWVALNHETESLLCPEHQRHAREGRLRVYESQHREVFA</sequence>
<dbReference type="RefSeq" id="WP_047251149.1">
    <property type="nucleotide sequence ID" value="NZ_CP011367.1"/>
</dbReference>
<dbReference type="EMBL" id="CP011367">
    <property type="protein sequence ID" value="AKJ95056.1"/>
    <property type="molecule type" value="Genomic_DNA"/>
</dbReference>
<dbReference type="Proteomes" id="UP000064201">
    <property type="component" value="Chromosome"/>
</dbReference>
<dbReference type="OrthoDB" id="9880726at2"/>
<proteinExistence type="predicted"/>
<protein>
    <submittedName>
        <fullName evidence="1">Uncharacterized protein</fullName>
    </submittedName>
</protein>
<keyword evidence="2" id="KW-1185">Reference proteome</keyword>
<dbReference type="KEGG" id="tvr:TVD_06635"/>
<dbReference type="STRING" id="106634.TVD_06635"/>